<sequence length="575" mass="67118">MKLHTSIIPFINKKQVISKENIAEISSDISLYLKPEINIYELKRKIEIAISQFNSTTKTFSLLFNYTPHTTLPFLSDSEGFSSGNYNDVWDGKLPIAIDILQTKKKVEFDYREKIDNYDKETIAFANVINKLFGYLTANENLKGLILQASAIPSLKKELESITIYKNIKFSDLRLAGTIYDKLDEYFITNEALGFASDMAFIDKEFDKKDKRTFRRLRNIIRKIARKQREIHLMKNRRIGENGQVYCSEELLKYQHEKDIEQQDYVENTEVIFKDEKTGEEHSIPLSQFALTDERKASEIYMKVKNLEKIAESKGYVALFTTFTCPAEFHSNPSNGRNCWNGSTPRDASDWLSKRLVALNKDRERHEIETLGMWCKEAHKDQCVHMHSMFFVHPDQADELIELINKHFSHSPSAVRIVHISEEEAKKAGKKAASPASYITKYVIKSLRDKSDESMKNKAVARLWNYHMYGFFGKTKSILWRTFDRFFNKEPHELRLALKNKVFVKLAELRKENKFWEFCEYANEFIKSIIVEIDTETPSGFEYIKKIKWGYRVKDTDDCLQTKFNCRLKTSGAGF</sequence>
<dbReference type="Pfam" id="PF05840">
    <property type="entry name" value="Phage_GPA"/>
    <property type="match status" value="1"/>
</dbReference>
<dbReference type="Proteomes" id="UP000061348">
    <property type="component" value="Unassembled WGS sequence"/>
</dbReference>
<keyword evidence="3" id="KW-0235">DNA replication</keyword>
<evidence type="ECO:0000256" key="1">
    <source>
        <dbReference type="ARBA" id="ARBA00003293"/>
    </source>
</evidence>
<comment type="caution">
    <text evidence="8">The sequence shown here is derived from an EMBL/GenBank/DDBJ whole genome shotgun (WGS) entry which is preliminary data.</text>
</comment>
<proteinExistence type="inferred from homology"/>
<evidence type="ECO:0000256" key="5">
    <source>
        <dbReference type="ARBA" id="ARBA00022759"/>
    </source>
</evidence>
<keyword evidence="5" id="KW-0255">Endonuclease</keyword>
<evidence type="ECO:0000256" key="4">
    <source>
        <dbReference type="ARBA" id="ARBA00022722"/>
    </source>
</evidence>
<organism evidence="8 9">
    <name type="scientific">Pseudomonas fluorescens</name>
    <dbReference type="NCBI Taxonomy" id="294"/>
    <lineage>
        <taxon>Bacteria</taxon>
        <taxon>Pseudomonadati</taxon>
        <taxon>Pseudomonadota</taxon>
        <taxon>Gammaproteobacteria</taxon>
        <taxon>Pseudomonadales</taxon>
        <taxon>Pseudomonadaceae</taxon>
        <taxon>Pseudomonas</taxon>
    </lineage>
</organism>
<feature type="domain" description="Replication gene A protein-like" evidence="7">
    <location>
        <begin position="227"/>
        <end position="446"/>
    </location>
</feature>
<evidence type="ECO:0000313" key="8">
    <source>
        <dbReference type="EMBL" id="KWV84035.1"/>
    </source>
</evidence>
<evidence type="ECO:0000256" key="6">
    <source>
        <dbReference type="ARBA" id="ARBA00022801"/>
    </source>
</evidence>
<evidence type="ECO:0000256" key="2">
    <source>
        <dbReference type="ARBA" id="ARBA00009260"/>
    </source>
</evidence>
<protein>
    <submittedName>
        <fullName evidence="8">Bacteriophage replication A protein (GPA)</fullName>
    </submittedName>
</protein>
<gene>
    <name evidence="8" type="ORF">PFLmoz3_06026</name>
</gene>
<evidence type="ECO:0000256" key="3">
    <source>
        <dbReference type="ARBA" id="ARBA00022705"/>
    </source>
</evidence>
<dbReference type="AlphaFoldDB" id="A0A109LAE8"/>
<evidence type="ECO:0000259" key="7">
    <source>
        <dbReference type="Pfam" id="PF05840"/>
    </source>
</evidence>
<dbReference type="InterPro" id="IPR008766">
    <property type="entry name" value="Replication_gene_A-like"/>
</dbReference>
<comment type="similarity">
    <text evidence="2">Belongs to the phage GPA family.</text>
</comment>
<dbReference type="RefSeq" id="WP_060765331.1">
    <property type="nucleotide sequence ID" value="NZ_LCYA01000226.1"/>
</dbReference>
<dbReference type="EMBL" id="LCYA01000226">
    <property type="protein sequence ID" value="KWV84035.1"/>
    <property type="molecule type" value="Genomic_DNA"/>
</dbReference>
<keyword evidence="6" id="KW-0378">Hydrolase</keyword>
<keyword evidence="4" id="KW-0540">Nuclease</keyword>
<dbReference type="PATRIC" id="fig|294.194.peg.6684"/>
<dbReference type="GO" id="GO:0006260">
    <property type="term" value="P:DNA replication"/>
    <property type="evidence" value="ECO:0007669"/>
    <property type="project" value="UniProtKB-KW"/>
</dbReference>
<evidence type="ECO:0000313" key="9">
    <source>
        <dbReference type="Proteomes" id="UP000061348"/>
    </source>
</evidence>
<name>A0A109LAE8_PSEFL</name>
<comment type="function">
    <text evidence="1">Possible endonuclease which induces a single-strand cut and initiates DNA replication.</text>
</comment>
<accession>A0A109LAE8</accession>
<reference evidence="8 9" key="1">
    <citation type="submission" date="2015-05" db="EMBL/GenBank/DDBJ databases">
        <title>A genomic and transcriptomic approach to investigate the blue pigment phenotype in Pseudomonas fluorescens.</title>
        <authorList>
            <person name="Andreani N.A."/>
            <person name="Cardazzo B."/>
        </authorList>
    </citation>
    <scope>NUCLEOTIDE SEQUENCE [LARGE SCALE GENOMIC DNA]</scope>
    <source>
        <strain evidence="8 9">Ps_22</strain>
    </source>
</reference>
<dbReference type="GO" id="GO:0016787">
    <property type="term" value="F:hydrolase activity"/>
    <property type="evidence" value="ECO:0007669"/>
    <property type="project" value="UniProtKB-KW"/>
</dbReference>
<dbReference type="GO" id="GO:0004519">
    <property type="term" value="F:endonuclease activity"/>
    <property type="evidence" value="ECO:0007669"/>
    <property type="project" value="UniProtKB-KW"/>
</dbReference>